<accession>A0A3G8XTF2</accession>
<evidence type="ECO:0000313" key="2">
    <source>
        <dbReference type="Proteomes" id="UP000270185"/>
    </source>
</evidence>
<protein>
    <recommendedName>
        <fullName evidence="3">GIY-YIG domain-containing protein</fullName>
    </recommendedName>
</protein>
<reference evidence="2" key="1">
    <citation type="submission" date="2018-11" db="EMBL/GenBank/DDBJ databases">
        <title>Proposal to divide the Flavobacteriaceae and reorganize its genera based on Amino Acid Identity values calculated from whole genome sequences.</title>
        <authorList>
            <person name="Nicholson A.C."/>
            <person name="Gulvik C.A."/>
            <person name="Whitney A.M."/>
            <person name="Humrighouse B.W."/>
            <person name="Bell M."/>
            <person name="Holmes B."/>
            <person name="Steigerwalt A.G."/>
            <person name="Villarma A."/>
            <person name="Sheth M."/>
            <person name="Batra D."/>
            <person name="Pryor J."/>
            <person name="Bernardet J.-F."/>
            <person name="Hugo C."/>
            <person name="Kampfer P."/>
            <person name="Newman J.D."/>
            <person name="McQuiston J.R."/>
        </authorList>
    </citation>
    <scope>NUCLEOTIDE SEQUENCE [LARGE SCALE GENOMIC DNA]</scope>
    <source>
        <strain evidence="2">G0081</strain>
    </source>
</reference>
<gene>
    <name evidence="1" type="ORF">EIB73_01465</name>
</gene>
<organism evidence="1 2">
    <name type="scientific">Kaistella carnis</name>
    <dbReference type="NCBI Taxonomy" id="1241979"/>
    <lineage>
        <taxon>Bacteria</taxon>
        <taxon>Pseudomonadati</taxon>
        <taxon>Bacteroidota</taxon>
        <taxon>Flavobacteriia</taxon>
        <taxon>Flavobacteriales</taxon>
        <taxon>Weeksellaceae</taxon>
        <taxon>Chryseobacterium group</taxon>
        <taxon>Kaistella</taxon>
    </lineage>
</organism>
<keyword evidence="2" id="KW-1185">Reference proteome</keyword>
<dbReference type="OrthoDB" id="5869583at2"/>
<dbReference type="AlphaFoldDB" id="A0A3G8XTF2"/>
<sequence>MIDIELANKEFSESMIIELQKAAEYSKSIKFKKVALDFKNNKILHSQIENLENVIYIIKIKDDCNVKAETICTAINGFKGDGNVNIKFPKVNNCAENSENKILYVGKSKGKIKGRFISHLTSNSPSVYGLHLEYWKNNPILNELELDLYYAQIDLNPEDNDYDILELLETALHKKYKPILGRSGH</sequence>
<dbReference type="SUPFAM" id="SSF82771">
    <property type="entry name" value="GIY-YIG endonuclease"/>
    <property type="match status" value="1"/>
</dbReference>
<dbReference type="InterPro" id="IPR035901">
    <property type="entry name" value="GIY-YIG_endonuc_sf"/>
</dbReference>
<dbReference type="RefSeq" id="WP_125021937.1">
    <property type="nucleotide sequence ID" value="NZ_CP034159.1"/>
</dbReference>
<dbReference type="KEGG" id="ccas:EIB73_01465"/>
<evidence type="ECO:0008006" key="3">
    <source>
        <dbReference type="Google" id="ProtNLM"/>
    </source>
</evidence>
<dbReference type="EMBL" id="CP034159">
    <property type="protein sequence ID" value="AZI31921.1"/>
    <property type="molecule type" value="Genomic_DNA"/>
</dbReference>
<name>A0A3G8XTF2_9FLAO</name>
<dbReference type="Proteomes" id="UP000270185">
    <property type="component" value="Chromosome"/>
</dbReference>
<proteinExistence type="predicted"/>
<evidence type="ECO:0000313" key="1">
    <source>
        <dbReference type="EMBL" id="AZI31921.1"/>
    </source>
</evidence>